<dbReference type="Proteomes" id="UP000502823">
    <property type="component" value="Unassembled WGS sequence"/>
</dbReference>
<comment type="caution">
    <text evidence="1">The sequence shown here is derived from an EMBL/GenBank/DDBJ whole genome shotgun (WGS) entry which is preliminary data.</text>
</comment>
<dbReference type="AlphaFoldDB" id="A0A6L2Q5G6"/>
<dbReference type="InterPro" id="IPR036397">
    <property type="entry name" value="RNaseH_sf"/>
</dbReference>
<sequence length="55" mass="6393">SVYVPPLPMSLKELRDRITHALQTITADMLHRVWDEFDYRVDVCRVTQGAHIEGL</sequence>
<organism evidence="1 2">
    <name type="scientific">Coptotermes formosanus</name>
    <name type="common">Formosan subterranean termite</name>
    <dbReference type="NCBI Taxonomy" id="36987"/>
    <lineage>
        <taxon>Eukaryota</taxon>
        <taxon>Metazoa</taxon>
        <taxon>Ecdysozoa</taxon>
        <taxon>Arthropoda</taxon>
        <taxon>Hexapoda</taxon>
        <taxon>Insecta</taxon>
        <taxon>Pterygota</taxon>
        <taxon>Neoptera</taxon>
        <taxon>Polyneoptera</taxon>
        <taxon>Dictyoptera</taxon>
        <taxon>Blattodea</taxon>
        <taxon>Blattoidea</taxon>
        <taxon>Termitoidae</taxon>
        <taxon>Rhinotermitidae</taxon>
        <taxon>Coptotermes</taxon>
    </lineage>
</organism>
<evidence type="ECO:0000313" key="2">
    <source>
        <dbReference type="Proteomes" id="UP000502823"/>
    </source>
</evidence>
<protein>
    <submittedName>
        <fullName evidence="1">Uncharacterized protein</fullName>
    </submittedName>
</protein>
<gene>
    <name evidence="1" type="ORF">Cfor_02144</name>
</gene>
<feature type="non-terminal residue" evidence="1">
    <location>
        <position position="1"/>
    </location>
</feature>
<accession>A0A6L2Q5G6</accession>
<dbReference type="Gene3D" id="3.30.420.10">
    <property type="entry name" value="Ribonuclease H-like superfamily/Ribonuclease H"/>
    <property type="match status" value="1"/>
</dbReference>
<dbReference type="OrthoDB" id="6571716at2759"/>
<dbReference type="InParanoid" id="A0A6L2Q5G6"/>
<evidence type="ECO:0000313" key="1">
    <source>
        <dbReference type="EMBL" id="GFG40133.1"/>
    </source>
</evidence>
<reference evidence="2" key="1">
    <citation type="submission" date="2020-01" db="EMBL/GenBank/DDBJ databases">
        <title>Draft genome sequence of the Termite Coptotermes fromosanus.</title>
        <authorList>
            <person name="Itakura S."/>
            <person name="Yosikawa Y."/>
            <person name="Umezawa K."/>
        </authorList>
    </citation>
    <scope>NUCLEOTIDE SEQUENCE [LARGE SCALE GENOMIC DNA]</scope>
</reference>
<keyword evidence="2" id="KW-1185">Reference proteome</keyword>
<name>A0A6L2Q5G6_COPFO</name>
<dbReference type="GO" id="GO:0003676">
    <property type="term" value="F:nucleic acid binding"/>
    <property type="evidence" value="ECO:0007669"/>
    <property type="project" value="InterPro"/>
</dbReference>
<proteinExistence type="predicted"/>
<dbReference type="EMBL" id="BLKM01001554">
    <property type="protein sequence ID" value="GFG40133.1"/>
    <property type="molecule type" value="Genomic_DNA"/>
</dbReference>